<proteinExistence type="predicted"/>
<sequence>MNGVLKITRQIENSTSIYSEMTKREGIVAATGSKKETNGRKGMLSHDDKHNVLNVDDNAD</sequence>
<organism evidence="2 3">
    <name type="scientific">Orchesella cincta</name>
    <name type="common">Springtail</name>
    <name type="synonym">Podura cincta</name>
    <dbReference type="NCBI Taxonomy" id="48709"/>
    <lineage>
        <taxon>Eukaryota</taxon>
        <taxon>Metazoa</taxon>
        <taxon>Ecdysozoa</taxon>
        <taxon>Arthropoda</taxon>
        <taxon>Hexapoda</taxon>
        <taxon>Collembola</taxon>
        <taxon>Entomobryomorpha</taxon>
        <taxon>Entomobryoidea</taxon>
        <taxon>Orchesellidae</taxon>
        <taxon>Orchesellinae</taxon>
        <taxon>Orchesella</taxon>
    </lineage>
</organism>
<feature type="compositionally biased region" description="Basic and acidic residues" evidence="1">
    <location>
        <begin position="33"/>
        <end position="51"/>
    </location>
</feature>
<evidence type="ECO:0000313" key="2">
    <source>
        <dbReference type="EMBL" id="ODM88312.1"/>
    </source>
</evidence>
<accession>A0A1D2M5W7</accession>
<reference evidence="2 3" key="1">
    <citation type="journal article" date="2016" name="Genome Biol. Evol.">
        <title>Gene Family Evolution Reflects Adaptation to Soil Environmental Stressors in the Genome of the Collembolan Orchesella cincta.</title>
        <authorList>
            <person name="Faddeeva-Vakhrusheva A."/>
            <person name="Derks M.F."/>
            <person name="Anvar S.Y."/>
            <person name="Agamennone V."/>
            <person name="Suring W."/>
            <person name="Smit S."/>
            <person name="van Straalen N.M."/>
            <person name="Roelofs D."/>
        </authorList>
    </citation>
    <scope>NUCLEOTIDE SEQUENCE [LARGE SCALE GENOMIC DNA]</scope>
    <source>
        <tissue evidence="2">Mixed pool</tissue>
    </source>
</reference>
<dbReference type="Proteomes" id="UP000094527">
    <property type="component" value="Unassembled WGS sequence"/>
</dbReference>
<protein>
    <submittedName>
        <fullName evidence="2">Uncharacterized protein</fullName>
    </submittedName>
</protein>
<evidence type="ECO:0000256" key="1">
    <source>
        <dbReference type="SAM" id="MobiDB-lite"/>
    </source>
</evidence>
<gene>
    <name evidence="2" type="ORF">Ocin01_18370</name>
</gene>
<keyword evidence="3" id="KW-1185">Reference proteome</keyword>
<dbReference type="AlphaFoldDB" id="A0A1D2M5W7"/>
<feature type="region of interest" description="Disordered" evidence="1">
    <location>
        <begin position="32"/>
        <end position="60"/>
    </location>
</feature>
<dbReference type="EMBL" id="LJIJ01003784">
    <property type="protein sequence ID" value="ODM88312.1"/>
    <property type="molecule type" value="Genomic_DNA"/>
</dbReference>
<comment type="caution">
    <text evidence="2">The sequence shown here is derived from an EMBL/GenBank/DDBJ whole genome shotgun (WGS) entry which is preliminary data.</text>
</comment>
<evidence type="ECO:0000313" key="3">
    <source>
        <dbReference type="Proteomes" id="UP000094527"/>
    </source>
</evidence>
<name>A0A1D2M5W7_ORCCI</name>